<feature type="region of interest" description="Disordered" evidence="1">
    <location>
        <begin position="258"/>
        <end position="283"/>
    </location>
</feature>
<proteinExistence type="predicted"/>
<evidence type="ECO:0000256" key="1">
    <source>
        <dbReference type="SAM" id="MobiDB-lite"/>
    </source>
</evidence>
<evidence type="ECO:0000313" key="2">
    <source>
        <dbReference type="EMBL" id="VEL36083.1"/>
    </source>
</evidence>
<reference evidence="2" key="1">
    <citation type="submission" date="2018-11" db="EMBL/GenBank/DDBJ databases">
        <authorList>
            <consortium name="Pathogen Informatics"/>
        </authorList>
    </citation>
    <scope>NUCLEOTIDE SEQUENCE</scope>
</reference>
<dbReference type="EMBL" id="CAAALY010251370">
    <property type="protein sequence ID" value="VEL36083.1"/>
    <property type="molecule type" value="Genomic_DNA"/>
</dbReference>
<gene>
    <name evidence="2" type="ORF">PXEA_LOCUS29523</name>
</gene>
<sequence length="299" mass="31522">MPTTRTLKLETESSSPQAPPCLRTNTSSSPCIYPPSSLSFSNLRPTPFPIQALTGLTAPSSPDAFCHRTTMDNFPAAADFPPRFDSHKGQYSRPNGQPHRSPGCLSSLQLSHLSASQSHLTVLAAAYAEASTGLSTLQTFLPPIASPKSRAADSLSAGPQQTSLITLVSTRQPISPCGCSSSSINTEPHIPVISQVATYSYFPSHASSSSSSSNSSSSPMSASKACYSGAGCFGPGDTPQADESICESLLTSWRMREEGSWTKEKRGASGHQSSLTLGSGSTAEPIDHLYTMQETYFSS</sequence>
<accession>A0A3S5CNU1</accession>
<dbReference type="AlphaFoldDB" id="A0A3S5CNU1"/>
<keyword evidence="3" id="KW-1185">Reference proteome</keyword>
<protein>
    <submittedName>
        <fullName evidence="2">Uncharacterized protein</fullName>
    </submittedName>
</protein>
<feature type="region of interest" description="Disordered" evidence="1">
    <location>
        <begin position="77"/>
        <end position="104"/>
    </location>
</feature>
<evidence type="ECO:0000313" key="3">
    <source>
        <dbReference type="Proteomes" id="UP000784294"/>
    </source>
</evidence>
<feature type="compositionally biased region" description="Basic and acidic residues" evidence="1">
    <location>
        <begin position="258"/>
        <end position="267"/>
    </location>
</feature>
<organism evidence="2 3">
    <name type="scientific">Protopolystoma xenopodis</name>
    <dbReference type="NCBI Taxonomy" id="117903"/>
    <lineage>
        <taxon>Eukaryota</taxon>
        <taxon>Metazoa</taxon>
        <taxon>Spiralia</taxon>
        <taxon>Lophotrochozoa</taxon>
        <taxon>Platyhelminthes</taxon>
        <taxon>Monogenea</taxon>
        <taxon>Polyopisthocotylea</taxon>
        <taxon>Polystomatidea</taxon>
        <taxon>Polystomatidae</taxon>
        <taxon>Protopolystoma</taxon>
    </lineage>
</organism>
<feature type="compositionally biased region" description="Polar residues" evidence="1">
    <location>
        <begin position="270"/>
        <end position="282"/>
    </location>
</feature>
<name>A0A3S5CNU1_9PLAT</name>
<feature type="compositionally biased region" description="Polar residues" evidence="1">
    <location>
        <begin position="1"/>
        <end position="16"/>
    </location>
</feature>
<comment type="caution">
    <text evidence="2">The sequence shown here is derived from an EMBL/GenBank/DDBJ whole genome shotgun (WGS) entry which is preliminary data.</text>
</comment>
<feature type="region of interest" description="Disordered" evidence="1">
    <location>
        <begin position="1"/>
        <end position="27"/>
    </location>
</feature>
<dbReference type="Proteomes" id="UP000784294">
    <property type="component" value="Unassembled WGS sequence"/>
</dbReference>